<sequence>MPPTKRQRGGTHSDLDEPARGDIWFADGNVVLQAESTQFRVYKGTLCSYSEVFKRLLDGIEDYKGVDGCPLVHVSDSSIDMEHILRTIFCRWSYPDSDPLPFGVISAFARLGKKYRIQPLYDNALLRLQYAFPSSYEEYVKSNVATKILFANPTNSRVPQCEIAIDTIVLARELDVPSLLPISFWLAATRIELLSAHDSPSLSDADRKILMSSSKPLRIAHASYLYGWLDENHINPDCTRPPTCAINKTRLALKLWKPPGVTPAFGWQLGLAKPLCESCIAAGLNHHSAGSQQLWRELPSFFGLRSWEELLVAPPNAQG</sequence>
<name>A0AAD7CSJ4_MYCRO</name>
<proteinExistence type="predicted"/>
<gene>
    <name evidence="1" type="ORF">B0H17DRAFT_1337283</name>
</gene>
<dbReference type="Proteomes" id="UP001221757">
    <property type="component" value="Unassembled WGS sequence"/>
</dbReference>
<dbReference type="AlphaFoldDB" id="A0AAD7CSJ4"/>
<keyword evidence="2" id="KW-1185">Reference proteome</keyword>
<evidence type="ECO:0000313" key="1">
    <source>
        <dbReference type="EMBL" id="KAJ7661029.1"/>
    </source>
</evidence>
<reference evidence="1" key="1">
    <citation type="submission" date="2023-03" db="EMBL/GenBank/DDBJ databases">
        <title>Massive genome expansion in bonnet fungi (Mycena s.s.) driven by repeated elements and novel gene families across ecological guilds.</title>
        <authorList>
            <consortium name="Lawrence Berkeley National Laboratory"/>
            <person name="Harder C.B."/>
            <person name="Miyauchi S."/>
            <person name="Viragh M."/>
            <person name="Kuo A."/>
            <person name="Thoen E."/>
            <person name="Andreopoulos B."/>
            <person name="Lu D."/>
            <person name="Skrede I."/>
            <person name="Drula E."/>
            <person name="Henrissat B."/>
            <person name="Morin E."/>
            <person name="Kohler A."/>
            <person name="Barry K."/>
            <person name="LaButti K."/>
            <person name="Morin E."/>
            <person name="Salamov A."/>
            <person name="Lipzen A."/>
            <person name="Mereny Z."/>
            <person name="Hegedus B."/>
            <person name="Baldrian P."/>
            <person name="Stursova M."/>
            <person name="Weitz H."/>
            <person name="Taylor A."/>
            <person name="Grigoriev I.V."/>
            <person name="Nagy L.G."/>
            <person name="Martin F."/>
            <person name="Kauserud H."/>
        </authorList>
    </citation>
    <scope>NUCLEOTIDE SEQUENCE</scope>
    <source>
        <strain evidence="1">CBHHK067</strain>
    </source>
</reference>
<comment type="caution">
    <text evidence="1">The sequence shown here is derived from an EMBL/GenBank/DDBJ whole genome shotgun (WGS) entry which is preliminary data.</text>
</comment>
<evidence type="ECO:0008006" key="3">
    <source>
        <dbReference type="Google" id="ProtNLM"/>
    </source>
</evidence>
<organism evidence="1 2">
    <name type="scientific">Mycena rosella</name>
    <name type="common">Pink bonnet</name>
    <name type="synonym">Agaricus rosellus</name>
    <dbReference type="NCBI Taxonomy" id="1033263"/>
    <lineage>
        <taxon>Eukaryota</taxon>
        <taxon>Fungi</taxon>
        <taxon>Dikarya</taxon>
        <taxon>Basidiomycota</taxon>
        <taxon>Agaricomycotina</taxon>
        <taxon>Agaricomycetes</taxon>
        <taxon>Agaricomycetidae</taxon>
        <taxon>Agaricales</taxon>
        <taxon>Marasmiineae</taxon>
        <taxon>Mycenaceae</taxon>
        <taxon>Mycena</taxon>
    </lineage>
</organism>
<evidence type="ECO:0000313" key="2">
    <source>
        <dbReference type="Proteomes" id="UP001221757"/>
    </source>
</evidence>
<accession>A0AAD7CSJ4</accession>
<dbReference type="EMBL" id="JARKIE010000254">
    <property type="protein sequence ID" value="KAJ7661029.1"/>
    <property type="molecule type" value="Genomic_DNA"/>
</dbReference>
<protein>
    <recommendedName>
        <fullName evidence="3">BTB domain-containing protein</fullName>
    </recommendedName>
</protein>